<dbReference type="PANTHER" id="PTHR38686:SF1">
    <property type="entry name" value="APOLIPOPROTEIN N-ACYLTRANSFERASE"/>
    <property type="match status" value="1"/>
</dbReference>
<evidence type="ECO:0000259" key="10">
    <source>
        <dbReference type="PROSITE" id="PS50263"/>
    </source>
</evidence>
<dbReference type="CDD" id="cd07571">
    <property type="entry name" value="ALP_N-acyl_transferase"/>
    <property type="match status" value="1"/>
</dbReference>
<dbReference type="PANTHER" id="PTHR38686">
    <property type="entry name" value="APOLIPOPROTEIN N-ACYLTRANSFERASE"/>
    <property type="match status" value="1"/>
</dbReference>
<feature type="transmembrane region" description="Helical" evidence="9">
    <location>
        <begin position="27"/>
        <end position="46"/>
    </location>
</feature>
<comment type="function">
    <text evidence="9">Catalyzes the phospholipid dependent N-acylation of the N-terminal cysteine of apolipoprotein, the last step in lipoprotein maturation.</text>
</comment>
<keyword evidence="8 9" id="KW-0012">Acyltransferase</keyword>
<evidence type="ECO:0000256" key="6">
    <source>
        <dbReference type="ARBA" id="ARBA00022989"/>
    </source>
</evidence>
<comment type="similarity">
    <text evidence="2 9">Belongs to the CN hydrolase family. Apolipoprotein N-acyltransferase subfamily.</text>
</comment>
<dbReference type="Proteomes" id="UP000229757">
    <property type="component" value="Chromosome"/>
</dbReference>
<evidence type="ECO:0000256" key="8">
    <source>
        <dbReference type="ARBA" id="ARBA00023315"/>
    </source>
</evidence>
<evidence type="ECO:0000256" key="5">
    <source>
        <dbReference type="ARBA" id="ARBA00022692"/>
    </source>
</evidence>
<keyword evidence="12" id="KW-1185">Reference proteome</keyword>
<feature type="transmembrane region" description="Helical" evidence="9">
    <location>
        <begin position="113"/>
        <end position="131"/>
    </location>
</feature>
<dbReference type="GO" id="GO:0042158">
    <property type="term" value="P:lipoprotein biosynthetic process"/>
    <property type="evidence" value="ECO:0007669"/>
    <property type="project" value="UniProtKB-UniRule"/>
</dbReference>
<keyword evidence="7 9" id="KW-0472">Membrane</keyword>
<dbReference type="EMBL" id="CP011797">
    <property type="protein sequence ID" value="ATX76541.1"/>
    <property type="molecule type" value="Genomic_DNA"/>
</dbReference>
<dbReference type="GO" id="GO:0005886">
    <property type="term" value="C:plasma membrane"/>
    <property type="evidence" value="ECO:0007669"/>
    <property type="project" value="UniProtKB-SubCell"/>
</dbReference>
<dbReference type="InterPro" id="IPR004563">
    <property type="entry name" value="Apolipo_AcylTrfase"/>
</dbReference>
<comment type="subcellular location">
    <subcellularLocation>
        <location evidence="1 9">Cell membrane</location>
        <topology evidence="1 9">Multi-pass membrane protein</topology>
    </subcellularLocation>
</comment>
<feature type="transmembrane region" description="Helical" evidence="9">
    <location>
        <begin position="193"/>
        <end position="211"/>
    </location>
</feature>
<dbReference type="EC" id="2.3.1.269" evidence="9"/>
<evidence type="ECO:0000313" key="11">
    <source>
        <dbReference type="EMBL" id="ATX76541.1"/>
    </source>
</evidence>
<protein>
    <recommendedName>
        <fullName evidence="9">Apolipoprotein N-acyltransferase</fullName>
        <shortName evidence="9">ALP N-acyltransferase</shortName>
        <ecNumber evidence="9">2.3.1.269</ecNumber>
    </recommendedName>
</protein>
<organism evidence="11 12">
    <name type="scientific">Reinekea forsetii</name>
    <dbReference type="NCBI Taxonomy" id="1336806"/>
    <lineage>
        <taxon>Bacteria</taxon>
        <taxon>Pseudomonadati</taxon>
        <taxon>Pseudomonadota</taxon>
        <taxon>Gammaproteobacteria</taxon>
        <taxon>Oceanospirillales</taxon>
        <taxon>Saccharospirillaceae</taxon>
        <taxon>Reinekea</taxon>
    </lineage>
</organism>
<keyword evidence="11" id="KW-0449">Lipoprotein</keyword>
<evidence type="ECO:0000256" key="1">
    <source>
        <dbReference type="ARBA" id="ARBA00004651"/>
    </source>
</evidence>
<keyword evidence="5 9" id="KW-0812">Transmembrane</keyword>
<dbReference type="InterPro" id="IPR003010">
    <property type="entry name" value="C-N_Hydrolase"/>
</dbReference>
<evidence type="ECO:0000256" key="7">
    <source>
        <dbReference type="ARBA" id="ARBA00023136"/>
    </source>
</evidence>
<dbReference type="HAMAP" id="MF_01148">
    <property type="entry name" value="Lnt"/>
    <property type="match status" value="1"/>
</dbReference>
<feature type="transmembrane region" description="Helical" evidence="9">
    <location>
        <begin position="478"/>
        <end position="498"/>
    </location>
</feature>
<accession>A0A2K8KRQ3</accession>
<name>A0A2K8KRQ3_9GAMM</name>
<comment type="pathway">
    <text evidence="9">Protein modification; lipoprotein biosynthesis (N-acyl transfer).</text>
</comment>
<dbReference type="InterPro" id="IPR045378">
    <property type="entry name" value="LNT_N"/>
</dbReference>
<evidence type="ECO:0000256" key="9">
    <source>
        <dbReference type="HAMAP-Rule" id="MF_01148"/>
    </source>
</evidence>
<gene>
    <name evidence="11" type="primary">cutE</name>
    <name evidence="9" type="synonym">lnt</name>
    <name evidence="11" type="ORF">REIFOR_01395</name>
</gene>
<dbReference type="PROSITE" id="PS50263">
    <property type="entry name" value="CN_HYDROLASE"/>
    <property type="match status" value="1"/>
</dbReference>
<keyword evidence="3 9" id="KW-1003">Cell membrane</keyword>
<dbReference type="UniPathway" id="UPA00666"/>
<feature type="transmembrane region" description="Helical" evidence="9">
    <location>
        <begin position="53"/>
        <end position="74"/>
    </location>
</feature>
<dbReference type="KEGG" id="rfo:REIFOR_01395"/>
<dbReference type="SUPFAM" id="SSF56317">
    <property type="entry name" value="Carbon-nitrogen hydrolase"/>
    <property type="match status" value="1"/>
</dbReference>
<dbReference type="OrthoDB" id="9804277at2"/>
<dbReference type="NCBIfam" id="TIGR00546">
    <property type="entry name" value="lnt"/>
    <property type="match status" value="1"/>
</dbReference>
<keyword evidence="6 9" id="KW-1133">Transmembrane helix</keyword>
<sequence length="508" mass="56938">MQSSKWLALVALLSGLCIPLALAPFNFWPLIFVGVAGFFWLSFRAASARQALWLGWLFGVSQYGLGVSWIYSSMQTVDTPIWLGVLLTAGFCLALALLPLFQLWFFQRFLRRLPLALMLIAPLWWVVNEWVREWLFTGMPWLFAGYALSDTPMAQNAALFGVYGLSLMVAVISAGMLRVGYRLQRQQRRSAQITALSVVGLLGLSTLVGLVQPASDWTQATGTLKVAAIQSNVDQRRKWTSAQQQPTLDFYSQVLRDLPDIDLMLWPEAAMTLRPEQIPTYMADLQRLGTERDMALLTGVVTLDAGRYYNAILGYGMASGEYRKQHLVPFGEYLPLEKYLRGTIAFFDLPTSVMYPAAQPQRPIRAELNGQPYFIAPVICYEATYPDLVRRLARDSDLIAVISNDAWFGDSIAPHQHLQITRMRAIENGRDLLRATQNGVSALIDADGRVLQHSEQFVAAKLTGELTLRTGLTPFQRLPSAFIPWLCLSLLIVLSLMARRKNRPLAAD</sequence>
<dbReference type="Pfam" id="PF00795">
    <property type="entry name" value="CN_hydrolase"/>
    <property type="match status" value="1"/>
</dbReference>
<evidence type="ECO:0000256" key="4">
    <source>
        <dbReference type="ARBA" id="ARBA00022679"/>
    </source>
</evidence>
<dbReference type="AlphaFoldDB" id="A0A2K8KRQ3"/>
<feature type="transmembrane region" description="Helical" evidence="9">
    <location>
        <begin position="157"/>
        <end position="181"/>
    </location>
</feature>
<dbReference type="Pfam" id="PF20154">
    <property type="entry name" value="LNT_N"/>
    <property type="match status" value="1"/>
</dbReference>
<reference evidence="11 12" key="1">
    <citation type="journal article" date="2017" name="Environ. Microbiol.">
        <title>Genomic and physiological analyses of 'Reinekea forsetii' reveal a versatile opportunistic lifestyle during spring algae blooms.</title>
        <authorList>
            <person name="Avci B."/>
            <person name="Hahnke R.L."/>
            <person name="Chafee M."/>
            <person name="Fischer T."/>
            <person name="Gruber-Vodicka H."/>
            <person name="Tegetmeyer H.E."/>
            <person name="Harder J."/>
            <person name="Fuchs B.M."/>
            <person name="Amann R.I."/>
            <person name="Teeling H."/>
        </authorList>
    </citation>
    <scope>NUCLEOTIDE SEQUENCE [LARGE SCALE GENOMIC DNA]</scope>
    <source>
        <strain evidence="11 12">Hel1_31_D35</strain>
    </source>
</reference>
<feature type="transmembrane region" description="Helical" evidence="9">
    <location>
        <begin position="80"/>
        <end position="101"/>
    </location>
</feature>
<dbReference type="RefSeq" id="WP_100256880.1">
    <property type="nucleotide sequence ID" value="NZ_CP011797.1"/>
</dbReference>
<evidence type="ECO:0000256" key="3">
    <source>
        <dbReference type="ARBA" id="ARBA00022475"/>
    </source>
</evidence>
<comment type="catalytic activity">
    <reaction evidence="9">
        <text>N-terminal S-1,2-diacyl-sn-glyceryl-L-cysteinyl-[lipoprotein] + a glycerophospholipid = N-acyl-S-1,2-diacyl-sn-glyceryl-L-cysteinyl-[lipoprotein] + a 2-acyl-sn-glycero-3-phospholipid + H(+)</text>
        <dbReference type="Rhea" id="RHEA:48228"/>
        <dbReference type="Rhea" id="RHEA-COMP:14681"/>
        <dbReference type="Rhea" id="RHEA-COMP:14684"/>
        <dbReference type="ChEBI" id="CHEBI:15378"/>
        <dbReference type="ChEBI" id="CHEBI:136912"/>
        <dbReference type="ChEBI" id="CHEBI:140656"/>
        <dbReference type="ChEBI" id="CHEBI:140657"/>
        <dbReference type="ChEBI" id="CHEBI:140660"/>
        <dbReference type="EC" id="2.3.1.269"/>
    </reaction>
</comment>
<dbReference type="GO" id="GO:0016410">
    <property type="term" value="F:N-acyltransferase activity"/>
    <property type="evidence" value="ECO:0007669"/>
    <property type="project" value="UniProtKB-UniRule"/>
</dbReference>
<keyword evidence="4 9" id="KW-0808">Transferase</keyword>
<feature type="domain" description="CN hydrolase" evidence="10">
    <location>
        <begin position="229"/>
        <end position="468"/>
    </location>
</feature>
<dbReference type="InterPro" id="IPR036526">
    <property type="entry name" value="C-N_Hydrolase_sf"/>
</dbReference>
<dbReference type="Gene3D" id="3.60.110.10">
    <property type="entry name" value="Carbon-nitrogen hydrolase"/>
    <property type="match status" value="1"/>
</dbReference>
<proteinExistence type="inferred from homology"/>
<evidence type="ECO:0000256" key="2">
    <source>
        <dbReference type="ARBA" id="ARBA00010065"/>
    </source>
</evidence>
<evidence type="ECO:0000313" key="12">
    <source>
        <dbReference type="Proteomes" id="UP000229757"/>
    </source>
</evidence>